<keyword evidence="1" id="KW-0472">Membrane</keyword>
<dbReference type="OrthoDB" id="5862062at2"/>
<dbReference type="AlphaFoldDB" id="A0A506U4V2"/>
<name>A0A506U4V2_9HYPH</name>
<protein>
    <recommendedName>
        <fullName evidence="2">YrhK domain-containing protein</fullName>
    </recommendedName>
</protein>
<sequence length="93" mass="10871">MRLFDPANSEQSGEHKRLFAIYEVWYTVVDFLAAFLFLVGSVLFFWKSTETIAIWMFVVGSFFFALKPTIRLARELHYMALGDYSFLAQRDKG</sequence>
<feature type="transmembrane region" description="Helical" evidence="1">
    <location>
        <begin position="24"/>
        <end position="46"/>
    </location>
</feature>
<proteinExistence type="predicted"/>
<evidence type="ECO:0000259" key="2">
    <source>
        <dbReference type="Pfam" id="PF14145"/>
    </source>
</evidence>
<keyword evidence="1" id="KW-0812">Transmembrane</keyword>
<evidence type="ECO:0000313" key="4">
    <source>
        <dbReference type="Proteomes" id="UP000320314"/>
    </source>
</evidence>
<keyword evidence="1" id="KW-1133">Transmembrane helix</keyword>
<reference evidence="3 4" key="1">
    <citation type="submission" date="2019-06" db="EMBL/GenBank/DDBJ databases">
        <authorList>
            <person name="Li M."/>
        </authorList>
    </citation>
    <scope>NUCLEOTIDE SEQUENCE [LARGE SCALE GENOMIC DNA]</scope>
    <source>
        <strain evidence="3 4">BGMRC6574</strain>
    </source>
</reference>
<feature type="domain" description="YrhK" evidence="2">
    <location>
        <begin position="21"/>
        <end position="75"/>
    </location>
</feature>
<organism evidence="3 4">
    <name type="scientific">Pararhizobium mangrovi</name>
    <dbReference type="NCBI Taxonomy" id="2590452"/>
    <lineage>
        <taxon>Bacteria</taxon>
        <taxon>Pseudomonadati</taxon>
        <taxon>Pseudomonadota</taxon>
        <taxon>Alphaproteobacteria</taxon>
        <taxon>Hyphomicrobiales</taxon>
        <taxon>Rhizobiaceae</taxon>
        <taxon>Rhizobium/Agrobacterium group</taxon>
        <taxon>Pararhizobium</taxon>
    </lineage>
</organism>
<gene>
    <name evidence="3" type="ORF">FJU11_11365</name>
</gene>
<dbReference type="RefSeq" id="WP_141167172.1">
    <property type="nucleotide sequence ID" value="NZ_VHLH01000020.1"/>
</dbReference>
<dbReference type="InterPro" id="IPR025424">
    <property type="entry name" value="YrhK_domain"/>
</dbReference>
<comment type="caution">
    <text evidence="3">The sequence shown here is derived from an EMBL/GenBank/DDBJ whole genome shotgun (WGS) entry which is preliminary data.</text>
</comment>
<dbReference type="Pfam" id="PF14145">
    <property type="entry name" value="YrhK"/>
    <property type="match status" value="1"/>
</dbReference>
<accession>A0A506U4V2</accession>
<dbReference type="EMBL" id="VHLH01000020">
    <property type="protein sequence ID" value="TPW27579.1"/>
    <property type="molecule type" value="Genomic_DNA"/>
</dbReference>
<dbReference type="Proteomes" id="UP000320314">
    <property type="component" value="Unassembled WGS sequence"/>
</dbReference>
<feature type="transmembrane region" description="Helical" evidence="1">
    <location>
        <begin position="52"/>
        <end position="70"/>
    </location>
</feature>
<evidence type="ECO:0000313" key="3">
    <source>
        <dbReference type="EMBL" id="TPW27579.1"/>
    </source>
</evidence>
<keyword evidence="4" id="KW-1185">Reference proteome</keyword>
<evidence type="ECO:0000256" key="1">
    <source>
        <dbReference type="SAM" id="Phobius"/>
    </source>
</evidence>